<dbReference type="GO" id="GO:0016491">
    <property type="term" value="F:oxidoreductase activity"/>
    <property type="evidence" value="ECO:0007669"/>
    <property type="project" value="UniProtKB-KW"/>
</dbReference>
<comment type="cofactor">
    <cofactor evidence="1">
        <name>FMN</name>
        <dbReference type="ChEBI" id="CHEBI:58210"/>
    </cofactor>
</comment>
<dbReference type="InterPro" id="IPR036010">
    <property type="entry name" value="2Fe-2S_ferredoxin-like_sf"/>
</dbReference>
<proteinExistence type="predicted"/>
<dbReference type="InterPro" id="IPR017927">
    <property type="entry name" value="FAD-bd_FR_type"/>
</dbReference>
<dbReference type="InterPro" id="IPR006058">
    <property type="entry name" value="2Fe2S_fd_BS"/>
</dbReference>
<organism evidence="12 13">
    <name type="scientific">Pandoraea terrae</name>
    <dbReference type="NCBI Taxonomy" id="1537710"/>
    <lineage>
        <taxon>Bacteria</taxon>
        <taxon>Pseudomonadati</taxon>
        <taxon>Pseudomonadota</taxon>
        <taxon>Betaproteobacteria</taxon>
        <taxon>Burkholderiales</taxon>
        <taxon>Burkholderiaceae</taxon>
        <taxon>Pandoraea</taxon>
    </lineage>
</organism>
<keyword evidence="12" id="KW-0808">Transferase</keyword>
<dbReference type="GO" id="GO:0032259">
    <property type="term" value="P:methylation"/>
    <property type="evidence" value="ECO:0007669"/>
    <property type="project" value="UniProtKB-KW"/>
</dbReference>
<dbReference type="Proteomes" id="UP000414233">
    <property type="component" value="Unassembled WGS sequence"/>
</dbReference>
<keyword evidence="3" id="KW-0288">FMN</keyword>
<keyword evidence="7" id="KW-0408">Iron</keyword>
<feature type="transmembrane region" description="Helical" evidence="9">
    <location>
        <begin position="332"/>
        <end position="353"/>
    </location>
</feature>
<dbReference type="GO" id="GO:0051537">
    <property type="term" value="F:2 iron, 2 sulfur cluster binding"/>
    <property type="evidence" value="ECO:0007669"/>
    <property type="project" value="UniProtKB-KW"/>
</dbReference>
<dbReference type="Pfam" id="PF22290">
    <property type="entry name" value="DmmA-like_N"/>
    <property type="match status" value="1"/>
</dbReference>
<dbReference type="AlphaFoldDB" id="A0A5E4WIK1"/>
<feature type="transmembrane region" description="Helical" evidence="9">
    <location>
        <begin position="15"/>
        <end position="36"/>
    </location>
</feature>
<keyword evidence="9" id="KW-0472">Membrane</keyword>
<evidence type="ECO:0000313" key="12">
    <source>
        <dbReference type="EMBL" id="VVE24291.1"/>
    </source>
</evidence>
<keyword evidence="4" id="KW-0001">2Fe-2S</keyword>
<evidence type="ECO:0000256" key="1">
    <source>
        <dbReference type="ARBA" id="ARBA00001917"/>
    </source>
</evidence>
<dbReference type="OrthoDB" id="544091at2"/>
<evidence type="ECO:0000256" key="7">
    <source>
        <dbReference type="ARBA" id="ARBA00023004"/>
    </source>
</evidence>
<evidence type="ECO:0000256" key="2">
    <source>
        <dbReference type="ARBA" id="ARBA00022630"/>
    </source>
</evidence>
<evidence type="ECO:0000256" key="9">
    <source>
        <dbReference type="SAM" id="Phobius"/>
    </source>
</evidence>
<gene>
    <name evidence="12" type="ORF">PTE30175_03219</name>
</gene>
<dbReference type="RefSeq" id="WP_150698064.1">
    <property type="nucleotide sequence ID" value="NZ_CABPRZ010000013.1"/>
</dbReference>
<feature type="transmembrane region" description="Helical" evidence="9">
    <location>
        <begin position="141"/>
        <end position="163"/>
    </location>
</feature>
<keyword evidence="9" id="KW-0812">Transmembrane</keyword>
<keyword evidence="6" id="KW-0560">Oxidoreductase</keyword>
<reference evidence="12 13" key="1">
    <citation type="submission" date="2019-08" db="EMBL/GenBank/DDBJ databases">
        <authorList>
            <person name="Peeters C."/>
        </authorList>
    </citation>
    <scope>NUCLEOTIDE SEQUENCE [LARGE SCALE GENOMIC DNA]</scope>
    <source>
        <strain evidence="12 13">LMG 30175</strain>
    </source>
</reference>
<accession>A0A5E4WIK1</accession>
<evidence type="ECO:0000256" key="4">
    <source>
        <dbReference type="ARBA" id="ARBA00022714"/>
    </source>
</evidence>
<dbReference type="InterPro" id="IPR039261">
    <property type="entry name" value="FNR_nucleotide-bd"/>
</dbReference>
<keyword evidence="8" id="KW-0411">Iron-sulfur</keyword>
<dbReference type="InterPro" id="IPR005625">
    <property type="entry name" value="PepSY-ass_TM"/>
</dbReference>
<dbReference type="SUPFAM" id="SSF63380">
    <property type="entry name" value="Riboflavin synthase domain-like"/>
    <property type="match status" value="1"/>
</dbReference>
<evidence type="ECO:0000313" key="13">
    <source>
        <dbReference type="Proteomes" id="UP000414233"/>
    </source>
</evidence>
<feature type="domain" description="FAD-binding FR-type" evidence="11">
    <location>
        <begin position="367"/>
        <end position="469"/>
    </location>
</feature>
<evidence type="ECO:0000256" key="6">
    <source>
        <dbReference type="ARBA" id="ARBA00023002"/>
    </source>
</evidence>
<dbReference type="InterPro" id="IPR017938">
    <property type="entry name" value="Riboflavin_synthase-like_b-brl"/>
</dbReference>
<dbReference type="Pfam" id="PF03929">
    <property type="entry name" value="PepSY_TM"/>
    <property type="match status" value="1"/>
</dbReference>
<sequence>MKPTLRTVILQAHRWTGLTVGLVVVLMALTGAAIVFRPNLEPVLNRDLLTVPACTAHVPLDTLAANAAAMRPAATLDYVRIIAAHDNAVRMPAAMVRFTDQHFIYLNPCTGAVLGERARYGGVLGVIEQVHRFRFMKHGSLITGTSAILFGVVLIIGGIALWWPRTWYGLKRAAKFTSGVGGVANTRHVHKTVGLYVSLIVLSCVLTGLPQAFDWYAHGIYTIAGSPQPAKPPKSTVPAGVRRLPLETLWQTAKSLVPAPQDALMHIPHKPRDSVEMYLIDHDAPHPNARTILFLDAYTGKILRFTPYADSSPGHKVYFWTLSWHTGAVGGMFGQLLLLLGVLAVPVLAYTGIKSYVRRSTRPSAADAGLTVRVVRKSGEGAGICTFELAEPSGKALPPFTAGAHIDVQVGHGLLRQYSLCNDPRETHRYLIAVLRAPQSRGGSMTLHDTLDEGDLLEIGVPKNHFPLASSARRSLLLAGGIGVTPIICMAERLACLGADFEMHYCTRSRERTAFAERIAQADYANRVTHHFSDGPAEQRLDLTAVLDGQPPGTHLYVCGPSGFMDTVISTALQRGWPAAQLHREYFASASREPAPARAFDVKLASTGKVYRIPEHKTIVASLAECGIEIPTSCEQGICGTCVTRVIEGDVEHLDSFLTAAEREKNNQLMPCCSRANSALLVLDL</sequence>
<dbReference type="PROSITE" id="PS51085">
    <property type="entry name" value="2FE2S_FER_2"/>
    <property type="match status" value="1"/>
</dbReference>
<dbReference type="GO" id="GO:0008168">
    <property type="term" value="F:methyltransferase activity"/>
    <property type="evidence" value="ECO:0007669"/>
    <property type="project" value="UniProtKB-KW"/>
</dbReference>
<keyword evidence="12" id="KW-0489">Methyltransferase</keyword>
<dbReference type="Gene3D" id="3.40.50.80">
    <property type="entry name" value="Nucleotide-binding domain of ferredoxin-NADP reductase (FNR) module"/>
    <property type="match status" value="1"/>
</dbReference>
<dbReference type="SUPFAM" id="SSF54292">
    <property type="entry name" value="2Fe-2S ferredoxin-like"/>
    <property type="match status" value="1"/>
</dbReference>
<dbReference type="InterPro" id="IPR001041">
    <property type="entry name" value="2Fe-2S_ferredoxin-type"/>
</dbReference>
<keyword evidence="9" id="KW-1133">Transmembrane helix</keyword>
<dbReference type="Gene3D" id="3.10.20.30">
    <property type="match status" value="1"/>
</dbReference>
<evidence type="ECO:0000259" key="11">
    <source>
        <dbReference type="PROSITE" id="PS51384"/>
    </source>
</evidence>
<dbReference type="GO" id="GO:0046872">
    <property type="term" value="F:metal ion binding"/>
    <property type="evidence" value="ECO:0007669"/>
    <property type="project" value="UniProtKB-KW"/>
</dbReference>
<evidence type="ECO:0000256" key="5">
    <source>
        <dbReference type="ARBA" id="ARBA00022723"/>
    </source>
</evidence>
<dbReference type="Pfam" id="PF00111">
    <property type="entry name" value="Fer2"/>
    <property type="match status" value="1"/>
</dbReference>
<dbReference type="SUPFAM" id="SSF52343">
    <property type="entry name" value="Ferredoxin reductase-like, C-terminal NADP-linked domain"/>
    <property type="match status" value="1"/>
</dbReference>
<dbReference type="PANTHER" id="PTHR34219">
    <property type="entry name" value="IRON-REGULATED INNER MEMBRANE PROTEIN-RELATED"/>
    <property type="match status" value="1"/>
</dbReference>
<dbReference type="CDD" id="cd06185">
    <property type="entry name" value="PDR_like"/>
    <property type="match status" value="1"/>
</dbReference>
<name>A0A5E4WIK1_9BURK</name>
<evidence type="ECO:0000256" key="3">
    <source>
        <dbReference type="ARBA" id="ARBA00022643"/>
    </source>
</evidence>
<dbReference type="InterPro" id="IPR054582">
    <property type="entry name" value="DmmA-like_N"/>
</dbReference>
<evidence type="ECO:0000259" key="10">
    <source>
        <dbReference type="PROSITE" id="PS51085"/>
    </source>
</evidence>
<dbReference type="PRINTS" id="PR00409">
    <property type="entry name" value="PHDIOXRDTASE"/>
</dbReference>
<dbReference type="PANTHER" id="PTHR34219:SF3">
    <property type="entry name" value="BLL7967 PROTEIN"/>
    <property type="match status" value="1"/>
</dbReference>
<dbReference type="CDD" id="cd00207">
    <property type="entry name" value="fer2"/>
    <property type="match status" value="1"/>
</dbReference>
<evidence type="ECO:0000256" key="8">
    <source>
        <dbReference type="ARBA" id="ARBA00023014"/>
    </source>
</evidence>
<dbReference type="PROSITE" id="PS00197">
    <property type="entry name" value="2FE2S_FER_1"/>
    <property type="match status" value="1"/>
</dbReference>
<keyword evidence="2" id="KW-0285">Flavoprotein</keyword>
<dbReference type="InterPro" id="IPR012675">
    <property type="entry name" value="Beta-grasp_dom_sf"/>
</dbReference>
<protein>
    <submittedName>
        <fullName evidence="12">Vanillate O-demethylase oxidoreductase</fullName>
    </submittedName>
</protein>
<keyword evidence="13" id="KW-1185">Reference proteome</keyword>
<dbReference type="PROSITE" id="PS51384">
    <property type="entry name" value="FAD_FR"/>
    <property type="match status" value="1"/>
</dbReference>
<keyword evidence="5" id="KW-0479">Metal-binding</keyword>
<dbReference type="EMBL" id="CABPRZ010000013">
    <property type="protein sequence ID" value="VVE24291.1"/>
    <property type="molecule type" value="Genomic_DNA"/>
</dbReference>
<dbReference type="Gene3D" id="2.40.30.10">
    <property type="entry name" value="Translation factors"/>
    <property type="match status" value="1"/>
</dbReference>
<feature type="domain" description="2Fe-2S ferredoxin-type" evidence="10">
    <location>
        <begin position="600"/>
        <end position="685"/>
    </location>
</feature>